<protein>
    <submittedName>
        <fullName evidence="2">Uncharacterized protein</fullName>
    </submittedName>
</protein>
<name>A0ABS2HEG9_9VIBR</name>
<keyword evidence="1" id="KW-0472">Membrane</keyword>
<dbReference type="RefSeq" id="WP_205157034.1">
    <property type="nucleotide sequence ID" value="NZ_JAFEUM010000001.1"/>
</dbReference>
<organism evidence="2 3">
    <name type="scientific">Vibrio ulleungensis</name>
    <dbReference type="NCBI Taxonomy" id="2807619"/>
    <lineage>
        <taxon>Bacteria</taxon>
        <taxon>Pseudomonadati</taxon>
        <taxon>Pseudomonadota</taxon>
        <taxon>Gammaproteobacteria</taxon>
        <taxon>Vibrionales</taxon>
        <taxon>Vibrionaceae</taxon>
        <taxon>Vibrio</taxon>
    </lineage>
</organism>
<gene>
    <name evidence="2" type="ORF">JQC93_03360</name>
</gene>
<reference evidence="2 3" key="1">
    <citation type="submission" date="2021-02" db="EMBL/GenBank/DDBJ databases">
        <authorList>
            <person name="Park J.-S."/>
        </authorList>
    </citation>
    <scope>NUCLEOTIDE SEQUENCE [LARGE SCALE GENOMIC DNA]</scope>
    <source>
        <strain evidence="2 3">188UL20-2</strain>
    </source>
</reference>
<feature type="transmembrane region" description="Helical" evidence="1">
    <location>
        <begin position="74"/>
        <end position="93"/>
    </location>
</feature>
<accession>A0ABS2HEG9</accession>
<keyword evidence="1" id="KW-1133">Transmembrane helix</keyword>
<evidence type="ECO:0000313" key="3">
    <source>
        <dbReference type="Proteomes" id="UP000809621"/>
    </source>
</evidence>
<keyword evidence="1" id="KW-0812">Transmembrane</keyword>
<dbReference type="Proteomes" id="UP000809621">
    <property type="component" value="Unassembled WGS sequence"/>
</dbReference>
<evidence type="ECO:0000313" key="2">
    <source>
        <dbReference type="EMBL" id="MBM7035434.1"/>
    </source>
</evidence>
<dbReference type="EMBL" id="JAFEUM010000001">
    <property type="protein sequence ID" value="MBM7035434.1"/>
    <property type="molecule type" value="Genomic_DNA"/>
</dbReference>
<feature type="transmembrane region" description="Helical" evidence="1">
    <location>
        <begin position="12"/>
        <end position="34"/>
    </location>
</feature>
<comment type="caution">
    <text evidence="2">The sequence shown here is derived from an EMBL/GenBank/DDBJ whole genome shotgun (WGS) entry which is preliminary data.</text>
</comment>
<proteinExistence type="predicted"/>
<sequence length="98" mass="10712">MNQITKAYPTTNPFVIGFFSFALLSIIGTLGYLWPAIQITFDYMAVSSALNDAAGQSTMSEFVVVELQRILPLAYAKAGAICIPALVATLWCYRKALK</sequence>
<evidence type="ECO:0000256" key="1">
    <source>
        <dbReference type="SAM" id="Phobius"/>
    </source>
</evidence>
<keyword evidence="3" id="KW-1185">Reference proteome</keyword>